<comment type="similarity">
    <text evidence="1">Belongs to the leucine-binding protein family.</text>
</comment>
<sequence>MKSAVLASLFAAIGAVPSPALAAGLTFAVVAPTEGPLAILGQQVRDGARFAAAANGDTVVEIAEACDETDGEGIAGQIIAADARAAIGFLCTEGLAAALPALAEAKIPAVTLSVRSGILMEDALKKEWPLFRLAPGPKAEADKAVEVITRDWKSEPFALIDDGTIHARELVEAVRLQLEEVGMKAAFVDTFRPAQEQQLTLVRRLAKTGVTRVFVGGDRTDVAVIARDAKAEKVSLALLGGEALLGADPTVPMTDGVQAIALPDYQALPDGSAVAAAMQAKGIVAEGYVLPAHAAVTAVAAAAAAGGDLIEKLSTGTFATAVGPVAFGSDHELQDNPYRLLMWRDGTFMPADTAQEGE</sequence>
<evidence type="ECO:0000256" key="3">
    <source>
        <dbReference type="SAM" id="SignalP"/>
    </source>
</evidence>
<dbReference type="InterPro" id="IPR028082">
    <property type="entry name" value="Peripla_BP_I"/>
</dbReference>
<name>A0ABT0CJV1_9HYPH</name>
<dbReference type="Proteomes" id="UP001201844">
    <property type="component" value="Unassembled WGS sequence"/>
</dbReference>
<keyword evidence="2 3" id="KW-0732">Signal</keyword>
<evidence type="ECO:0000259" key="4">
    <source>
        <dbReference type="Pfam" id="PF13458"/>
    </source>
</evidence>
<dbReference type="PANTHER" id="PTHR47151:SF2">
    <property type="entry name" value="AMINO ACID BINDING PROTEIN"/>
    <property type="match status" value="1"/>
</dbReference>
<proteinExistence type="inferred from homology"/>
<dbReference type="SUPFAM" id="SSF53822">
    <property type="entry name" value="Periplasmic binding protein-like I"/>
    <property type="match status" value="1"/>
</dbReference>
<evidence type="ECO:0000256" key="1">
    <source>
        <dbReference type="ARBA" id="ARBA00010062"/>
    </source>
</evidence>
<organism evidence="5 6">
    <name type="scientific">Shinella sedimenti</name>
    <dbReference type="NCBI Taxonomy" id="2919913"/>
    <lineage>
        <taxon>Bacteria</taxon>
        <taxon>Pseudomonadati</taxon>
        <taxon>Pseudomonadota</taxon>
        <taxon>Alphaproteobacteria</taxon>
        <taxon>Hyphomicrobiales</taxon>
        <taxon>Rhizobiaceae</taxon>
        <taxon>Shinella</taxon>
    </lineage>
</organism>
<dbReference type="EMBL" id="JAKVIN010000002">
    <property type="protein sequence ID" value="MCJ8148892.1"/>
    <property type="molecule type" value="Genomic_DNA"/>
</dbReference>
<dbReference type="Pfam" id="PF13458">
    <property type="entry name" value="Peripla_BP_6"/>
    <property type="match status" value="1"/>
</dbReference>
<dbReference type="Gene3D" id="3.40.50.2300">
    <property type="match status" value="2"/>
</dbReference>
<reference evidence="5 6" key="1">
    <citation type="submission" date="2022-02" db="EMBL/GenBank/DDBJ databases">
        <title>Shinella B3.7 sp. nov., isolated from Sediment (Zhairuo Island).</title>
        <authorList>
            <person name="Chen G."/>
        </authorList>
    </citation>
    <scope>NUCLEOTIDE SEQUENCE [LARGE SCALE GENOMIC DNA]</scope>
    <source>
        <strain evidence="5 6">B3.7</strain>
    </source>
</reference>
<dbReference type="InterPro" id="IPR028081">
    <property type="entry name" value="Leu-bd"/>
</dbReference>
<evidence type="ECO:0000256" key="2">
    <source>
        <dbReference type="ARBA" id="ARBA00022729"/>
    </source>
</evidence>
<protein>
    <submittedName>
        <fullName evidence="5">ABC transporter substrate-binding protein</fullName>
    </submittedName>
</protein>
<accession>A0ABT0CJV1</accession>
<evidence type="ECO:0000313" key="6">
    <source>
        <dbReference type="Proteomes" id="UP001201844"/>
    </source>
</evidence>
<dbReference type="PANTHER" id="PTHR47151">
    <property type="entry name" value="LEU/ILE/VAL-BINDING ABC TRANSPORTER SUBUNIT"/>
    <property type="match status" value="1"/>
</dbReference>
<gene>
    <name evidence="5" type="ORF">MKI86_07055</name>
</gene>
<feature type="chain" id="PRO_5046310970" evidence="3">
    <location>
        <begin position="23"/>
        <end position="358"/>
    </location>
</feature>
<dbReference type="RefSeq" id="WP_241599094.1">
    <property type="nucleotide sequence ID" value="NZ_JAKVIN010000002.1"/>
</dbReference>
<comment type="caution">
    <text evidence="5">The sequence shown here is derived from an EMBL/GenBank/DDBJ whole genome shotgun (WGS) entry which is preliminary data.</text>
</comment>
<evidence type="ECO:0000313" key="5">
    <source>
        <dbReference type="EMBL" id="MCJ8148892.1"/>
    </source>
</evidence>
<feature type="domain" description="Leucine-binding protein" evidence="4">
    <location>
        <begin position="26"/>
        <end position="346"/>
    </location>
</feature>
<keyword evidence="6" id="KW-1185">Reference proteome</keyword>
<feature type="signal peptide" evidence="3">
    <location>
        <begin position="1"/>
        <end position="22"/>
    </location>
</feature>